<dbReference type="InterPro" id="IPR021752">
    <property type="entry name" value="TF_Rrn7_Zf"/>
</dbReference>
<dbReference type="GO" id="GO:0008270">
    <property type="term" value="F:zinc ion binding"/>
    <property type="evidence" value="ECO:0007669"/>
    <property type="project" value="UniProtKB-KW"/>
</dbReference>
<dbReference type="RefSeq" id="XP_003175552.1">
    <property type="nucleotide sequence ID" value="XM_003175504.1"/>
</dbReference>
<reference evidence="14" key="1">
    <citation type="journal article" date="2012" name="MBio">
        <title>Comparative genome analysis of Trichophyton rubrum and related dermatophytes reveals candidate genes involved in infection.</title>
        <authorList>
            <person name="Martinez D.A."/>
            <person name="Oliver B.G."/>
            <person name="Graeser Y."/>
            <person name="Goldberg J.M."/>
            <person name="Li W."/>
            <person name="Martinez-Rossi N.M."/>
            <person name="Monod M."/>
            <person name="Shelest E."/>
            <person name="Barton R.C."/>
            <person name="Birch E."/>
            <person name="Brakhage A.A."/>
            <person name="Chen Z."/>
            <person name="Gurr S.J."/>
            <person name="Heiman D."/>
            <person name="Heitman J."/>
            <person name="Kosti I."/>
            <person name="Rossi A."/>
            <person name="Saif S."/>
            <person name="Samalova M."/>
            <person name="Saunders C.W."/>
            <person name="Shea T."/>
            <person name="Summerbell R.C."/>
            <person name="Xu J."/>
            <person name="Young S."/>
            <person name="Zeng Q."/>
            <person name="Birren B.W."/>
            <person name="Cuomo C.A."/>
            <person name="White T.C."/>
        </authorList>
    </citation>
    <scope>NUCLEOTIDE SEQUENCE [LARGE SCALE GENOMIC DNA]</scope>
    <source>
        <strain evidence="14">ATCC MYA-4604 / CBS 118893</strain>
    </source>
</reference>
<evidence type="ECO:0000256" key="6">
    <source>
        <dbReference type="ARBA" id="ARBA00023015"/>
    </source>
</evidence>
<keyword evidence="8" id="KW-0804">Transcription</keyword>
<dbReference type="GO" id="GO:0042790">
    <property type="term" value="P:nucleolar large rRNA transcription by RNA polymerase I"/>
    <property type="evidence" value="ECO:0007669"/>
    <property type="project" value="TreeGrafter"/>
</dbReference>
<dbReference type="InParanoid" id="E4UQQ2"/>
<keyword evidence="9" id="KW-0539">Nucleus</keyword>
<dbReference type="OrthoDB" id="428577at2759"/>
<dbReference type="Pfam" id="PF11781">
    <property type="entry name" value="Zn_ribbon_RRN7"/>
    <property type="match status" value="1"/>
</dbReference>
<keyword evidence="3" id="KW-0479">Metal-binding</keyword>
<evidence type="ECO:0000259" key="12">
    <source>
        <dbReference type="Pfam" id="PF20645"/>
    </source>
</evidence>
<comment type="similarity">
    <text evidence="2">Belongs to the RRN7/TAF1B family.</text>
</comment>
<dbReference type="eggNOG" id="ENOG502RYCI">
    <property type="taxonomic scope" value="Eukaryota"/>
</dbReference>
<feature type="domain" description="Rrn7/TAF1B C-terminal cyclin" evidence="12">
    <location>
        <begin position="293"/>
        <end position="396"/>
    </location>
</feature>
<evidence type="ECO:0000256" key="2">
    <source>
        <dbReference type="ARBA" id="ARBA00006899"/>
    </source>
</evidence>
<evidence type="ECO:0000313" key="13">
    <source>
        <dbReference type="EMBL" id="EFR00070.1"/>
    </source>
</evidence>
<evidence type="ECO:0000259" key="11">
    <source>
        <dbReference type="Pfam" id="PF20644"/>
    </source>
</evidence>
<dbReference type="GeneID" id="10030860"/>
<keyword evidence="4" id="KW-0863">Zinc-finger</keyword>
<dbReference type="InterPro" id="IPR048540">
    <property type="entry name" value="Rrn7_cyclin_N"/>
</dbReference>
<dbReference type="PANTHER" id="PTHR31576:SF2">
    <property type="entry name" value="TATA BOX-BINDING PROTEIN-ASSOCIATED FACTOR RNA POLYMERASE I SUBUNIT B"/>
    <property type="match status" value="1"/>
</dbReference>
<accession>E4UQQ2</accession>
<dbReference type="EMBL" id="DS989823">
    <property type="protein sequence ID" value="EFR00070.1"/>
    <property type="molecule type" value="Genomic_DNA"/>
</dbReference>
<proteinExistence type="inferred from homology"/>
<dbReference type="VEuPathDB" id="FungiDB:MGYG_03077"/>
<evidence type="ECO:0000256" key="5">
    <source>
        <dbReference type="ARBA" id="ARBA00022833"/>
    </source>
</evidence>
<evidence type="ECO:0000256" key="1">
    <source>
        <dbReference type="ARBA" id="ARBA00004604"/>
    </source>
</evidence>
<dbReference type="Pfam" id="PF20644">
    <property type="entry name" value="Rrn7_cyclin_N"/>
    <property type="match status" value="1"/>
</dbReference>
<gene>
    <name evidence="13" type="ORF">MGYG_03077</name>
</gene>
<keyword evidence="6" id="KW-0805">Transcription regulation</keyword>
<sequence>MMNEKIYDVKAFPSLYDLNESVFCGTYKNGLLMAESARGICGQEGCRETRYYIENGLWFCRQGHQQQGQEVVVDDENFGAHGRTARRKKVQAERRSKTYHGSDAFQLFLEAYQLLLWKQCHALIHVKGLPSELERIVKELWILRLEKIYEGRDDIYADDENSTQLFSSQTGVSNEIDKEEYRYHKRKLSTSPRVIDSLALCYLGTLLLRLPVSIGYLQKWVAEDEIPFMRPLRFIPSEMKDRLPAIYHVAFDTRNLPVGDQVHRAVADMIMLYHRGFSMEFPAVNTSLLLFSFPKDVTGKFRRLYLPEVQLMCLVIVATKLLFPFDNVKRYPPAPNDPSVQVMDWEKWAEAQNTFDSRGISQGFLTNGAAMKATEMDAMEMTQQQLDEYMDWYDRLWIAVKVGWPLHCTMQAVR</sequence>
<dbReference type="InterPro" id="IPR033599">
    <property type="entry name" value="TAF1B/Rrn7"/>
</dbReference>
<name>E4UQQ2_ARTGP</name>
<keyword evidence="7" id="KW-0238">DNA-binding</keyword>
<dbReference type="OMA" id="ICRDIWA"/>
<dbReference type="Pfam" id="PF20645">
    <property type="entry name" value="Rrn7_cyclin_C"/>
    <property type="match status" value="1"/>
</dbReference>
<dbReference type="PANTHER" id="PTHR31576">
    <property type="entry name" value="TATA BOX-BINDING PROTEIN-ASSOCIATED FACTOR RNA POLYMERASE I SUBUNIT B"/>
    <property type="match status" value="1"/>
</dbReference>
<feature type="domain" description="RRN7-type" evidence="10">
    <location>
        <begin position="38"/>
        <end position="67"/>
    </location>
</feature>
<organism evidence="14">
    <name type="scientific">Arthroderma gypseum (strain ATCC MYA-4604 / CBS 118893)</name>
    <name type="common">Microsporum gypseum</name>
    <dbReference type="NCBI Taxonomy" id="535722"/>
    <lineage>
        <taxon>Eukaryota</taxon>
        <taxon>Fungi</taxon>
        <taxon>Dikarya</taxon>
        <taxon>Ascomycota</taxon>
        <taxon>Pezizomycotina</taxon>
        <taxon>Eurotiomycetes</taxon>
        <taxon>Eurotiomycetidae</taxon>
        <taxon>Onygenales</taxon>
        <taxon>Arthrodermataceae</taxon>
        <taxon>Nannizzia</taxon>
    </lineage>
</organism>
<evidence type="ECO:0000256" key="4">
    <source>
        <dbReference type="ARBA" id="ARBA00022771"/>
    </source>
</evidence>
<evidence type="ECO:0000256" key="7">
    <source>
        <dbReference type="ARBA" id="ARBA00023125"/>
    </source>
</evidence>
<dbReference type="STRING" id="535722.E4UQQ2"/>
<evidence type="ECO:0000259" key="10">
    <source>
        <dbReference type="Pfam" id="PF11781"/>
    </source>
</evidence>
<feature type="domain" description="Rrn7/TAF1B N-terminal cyclin" evidence="11">
    <location>
        <begin position="112"/>
        <end position="237"/>
    </location>
</feature>
<dbReference type="Proteomes" id="UP000002669">
    <property type="component" value="Unassembled WGS sequence"/>
</dbReference>
<dbReference type="InterPro" id="IPR048538">
    <property type="entry name" value="Rrn7_cyclin_C"/>
</dbReference>
<evidence type="ECO:0000256" key="9">
    <source>
        <dbReference type="ARBA" id="ARBA00023242"/>
    </source>
</evidence>
<comment type="subcellular location">
    <subcellularLocation>
        <location evidence="1">Nucleus</location>
        <location evidence="1">Nucleolus</location>
    </subcellularLocation>
</comment>
<keyword evidence="5" id="KW-0862">Zinc</keyword>
<dbReference type="HOGENOM" id="CLU_016553_2_2_1"/>
<keyword evidence="14" id="KW-1185">Reference proteome</keyword>
<protein>
    <submittedName>
        <fullName evidence="13">Uncharacterized protein</fullName>
    </submittedName>
</protein>
<evidence type="ECO:0000256" key="8">
    <source>
        <dbReference type="ARBA" id="ARBA00023163"/>
    </source>
</evidence>
<dbReference type="GO" id="GO:0001164">
    <property type="term" value="F:RNA polymerase I core promoter sequence-specific DNA binding"/>
    <property type="evidence" value="ECO:0007669"/>
    <property type="project" value="InterPro"/>
</dbReference>
<evidence type="ECO:0000313" key="14">
    <source>
        <dbReference type="Proteomes" id="UP000002669"/>
    </source>
</evidence>
<dbReference type="AlphaFoldDB" id="E4UQQ2"/>
<dbReference type="GO" id="GO:0070860">
    <property type="term" value="C:RNA polymerase I core factor complex"/>
    <property type="evidence" value="ECO:0007669"/>
    <property type="project" value="InterPro"/>
</dbReference>
<evidence type="ECO:0000256" key="3">
    <source>
        <dbReference type="ARBA" id="ARBA00022723"/>
    </source>
</evidence>